<reference evidence="2" key="1">
    <citation type="submission" date="2019-04" db="EMBL/GenBank/DDBJ databases">
        <title>Complete genome sequence of Sphingomonas sp. W1-2-3.</title>
        <authorList>
            <person name="Im W.T."/>
        </authorList>
    </citation>
    <scope>NUCLEOTIDE SEQUENCE [LARGE SCALE GENOMIC DNA]</scope>
    <source>
        <strain evidence="2">W1-2-3</strain>
    </source>
</reference>
<dbReference type="Proteomes" id="UP000298714">
    <property type="component" value="Chromosome"/>
</dbReference>
<dbReference type="SUPFAM" id="SSF54593">
    <property type="entry name" value="Glyoxalase/Bleomycin resistance protein/Dihydroxybiphenyl dioxygenase"/>
    <property type="match status" value="1"/>
</dbReference>
<organism evidence="1 2">
    <name type="scientific">Hankyongella ginsenosidimutans</name>
    <dbReference type="NCBI Taxonomy" id="1763828"/>
    <lineage>
        <taxon>Bacteria</taxon>
        <taxon>Pseudomonadati</taxon>
        <taxon>Pseudomonadota</taxon>
        <taxon>Alphaproteobacteria</taxon>
        <taxon>Sphingomonadales</taxon>
        <taxon>Sphingomonadaceae</taxon>
        <taxon>Hankyongella</taxon>
    </lineage>
</organism>
<dbReference type="KEGG" id="hgn:E6W36_11940"/>
<gene>
    <name evidence="1" type="ORF">E6W36_11940</name>
</gene>
<protein>
    <submittedName>
        <fullName evidence="1">Uncharacterized protein</fullName>
    </submittedName>
</protein>
<evidence type="ECO:0000313" key="2">
    <source>
        <dbReference type="Proteomes" id="UP000298714"/>
    </source>
</evidence>
<dbReference type="RefSeq" id="WP_222872818.1">
    <property type="nucleotide sequence ID" value="NZ_CP039704.1"/>
</dbReference>
<sequence length="73" mass="7927">MSPRRSLYTEVFGFELADKVDGPDGTPFHIEFRYHGEKVLMGTPDRPETGQCPATLGCVPASGSTCTSMTLTM</sequence>
<evidence type="ECO:0000313" key="1">
    <source>
        <dbReference type="EMBL" id="QCI79969.1"/>
    </source>
</evidence>
<dbReference type="InterPro" id="IPR029068">
    <property type="entry name" value="Glyas_Bleomycin-R_OHBP_Dase"/>
</dbReference>
<accession>A0A4D7BX43</accession>
<proteinExistence type="predicted"/>
<name>A0A4D7BX43_9SPHN</name>
<dbReference type="AlphaFoldDB" id="A0A4D7BX43"/>
<keyword evidence="2" id="KW-1185">Reference proteome</keyword>
<dbReference type="EMBL" id="CP039704">
    <property type="protein sequence ID" value="QCI79969.1"/>
    <property type="molecule type" value="Genomic_DNA"/>
</dbReference>